<organism evidence="3 4">
    <name type="scientific">Branchiostoma belcheri</name>
    <name type="common">Amphioxus</name>
    <dbReference type="NCBI Taxonomy" id="7741"/>
    <lineage>
        <taxon>Eukaryota</taxon>
        <taxon>Metazoa</taxon>
        <taxon>Chordata</taxon>
        <taxon>Cephalochordata</taxon>
        <taxon>Leptocardii</taxon>
        <taxon>Amphioxiformes</taxon>
        <taxon>Branchiostomatidae</taxon>
        <taxon>Branchiostoma</taxon>
    </lineage>
</organism>
<feature type="transmembrane region" description="Helical" evidence="2">
    <location>
        <begin position="49"/>
        <end position="66"/>
    </location>
</feature>
<dbReference type="GeneID" id="109468136"/>
<feature type="transmembrane region" description="Helical" evidence="2">
    <location>
        <begin position="73"/>
        <end position="95"/>
    </location>
</feature>
<accession>A0A6P4YBX8</accession>
<evidence type="ECO:0000256" key="1">
    <source>
        <dbReference type="SAM" id="MobiDB-lite"/>
    </source>
</evidence>
<keyword evidence="2" id="KW-0812">Transmembrane</keyword>
<keyword evidence="2" id="KW-1133">Transmembrane helix</keyword>
<feature type="region of interest" description="Disordered" evidence="1">
    <location>
        <begin position="1"/>
        <end position="35"/>
    </location>
</feature>
<proteinExistence type="predicted"/>
<evidence type="ECO:0000313" key="3">
    <source>
        <dbReference type="Proteomes" id="UP000515135"/>
    </source>
</evidence>
<dbReference type="Proteomes" id="UP000515135">
    <property type="component" value="Unplaced"/>
</dbReference>
<dbReference type="AlphaFoldDB" id="A0A6P4YBX8"/>
<reference evidence="4" key="1">
    <citation type="submission" date="2025-08" db="UniProtKB">
        <authorList>
            <consortium name="RefSeq"/>
        </authorList>
    </citation>
    <scope>IDENTIFICATION</scope>
    <source>
        <tissue evidence="4">Gonad</tissue>
    </source>
</reference>
<sequence>MSESDNGNDADLPGGYTSEESVGEGSEEEHEQAYSQGCTSSLWQLSHPTMMVTAMTVLIAVMKMIMTADLETYVVFGCLSWKMILVQLLSISLQFQASNIHLPETPGLSSTSTCISPQRS</sequence>
<protein>
    <submittedName>
        <fullName evidence="4">Uncharacterized protein LOC109468136 isoform X2</fullName>
    </submittedName>
</protein>
<evidence type="ECO:0000256" key="2">
    <source>
        <dbReference type="SAM" id="Phobius"/>
    </source>
</evidence>
<gene>
    <name evidence="4" type="primary">LOC109468136</name>
</gene>
<dbReference type="RefSeq" id="XP_019621938.1">
    <property type="nucleotide sequence ID" value="XM_019766379.1"/>
</dbReference>
<feature type="compositionally biased region" description="Acidic residues" evidence="1">
    <location>
        <begin position="21"/>
        <end position="30"/>
    </location>
</feature>
<keyword evidence="2" id="KW-0472">Membrane</keyword>
<name>A0A6P4YBX8_BRABE</name>
<evidence type="ECO:0000313" key="4">
    <source>
        <dbReference type="RefSeq" id="XP_019621938.1"/>
    </source>
</evidence>
<dbReference type="OrthoDB" id="6073352at2759"/>
<keyword evidence="3" id="KW-1185">Reference proteome</keyword>